<gene>
    <name evidence="2" type="ORF">WMG39_17370</name>
</gene>
<evidence type="ECO:0000313" key="2">
    <source>
        <dbReference type="EMBL" id="MEK0186606.1"/>
    </source>
</evidence>
<evidence type="ECO:0000256" key="1">
    <source>
        <dbReference type="SAM" id="Phobius"/>
    </source>
</evidence>
<keyword evidence="1" id="KW-0812">Transmembrane</keyword>
<sequence length="61" mass="6680">MNEIRWRDRHWQVFSSAADCDAGKNQLGVGSFHNAPSVAVVFGGLIVNPAVSLSVIWALRQ</sequence>
<dbReference type="RefSeq" id="WP_340525428.1">
    <property type="nucleotide sequence ID" value="NZ_JBBLXS010000235.1"/>
</dbReference>
<feature type="transmembrane region" description="Helical" evidence="1">
    <location>
        <begin position="38"/>
        <end position="59"/>
    </location>
</feature>
<proteinExistence type="predicted"/>
<dbReference type="EMBL" id="JBBLXS010000235">
    <property type="protein sequence ID" value="MEK0186606.1"/>
    <property type="molecule type" value="Genomic_DNA"/>
</dbReference>
<accession>A0ABU8YQX9</accession>
<protein>
    <submittedName>
        <fullName evidence="2">Uncharacterized protein</fullName>
    </submittedName>
</protein>
<evidence type="ECO:0000313" key="3">
    <source>
        <dbReference type="Proteomes" id="UP001384579"/>
    </source>
</evidence>
<dbReference type="Proteomes" id="UP001384579">
    <property type="component" value="Unassembled WGS sequence"/>
</dbReference>
<keyword evidence="3" id="KW-1185">Reference proteome</keyword>
<organism evidence="2 3">
    <name type="scientific">Microcoleus anatoxicus PTRS2</name>
    <dbReference type="NCBI Taxonomy" id="2705321"/>
    <lineage>
        <taxon>Bacteria</taxon>
        <taxon>Bacillati</taxon>
        <taxon>Cyanobacteriota</taxon>
        <taxon>Cyanophyceae</taxon>
        <taxon>Oscillatoriophycideae</taxon>
        <taxon>Oscillatoriales</taxon>
        <taxon>Microcoleaceae</taxon>
        <taxon>Microcoleus</taxon>
        <taxon>Microcoleus anatoxicus</taxon>
    </lineage>
</organism>
<reference evidence="2 3" key="1">
    <citation type="journal article" date="2020" name="Harmful Algae">
        <title>Molecular and morphological characterization of a novel dihydroanatoxin-a producing Microcoleus species (cyanobacteria) from the Russian River, California, USA.</title>
        <authorList>
            <person name="Conklin K.Y."/>
            <person name="Stancheva R."/>
            <person name="Otten T.G."/>
            <person name="Fadness R."/>
            <person name="Boyer G.L."/>
            <person name="Read B."/>
            <person name="Zhang X."/>
            <person name="Sheath R.G."/>
        </authorList>
    </citation>
    <scope>NUCLEOTIDE SEQUENCE [LARGE SCALE GENOMIC DNA]</scope>
    <source>
        <strain evidence="2 3">PTRS2</strain>
    </source>
</reference>
<keyword evidence="1" id="KW-1133">Transmembrane helix</keyword>
<comment type="caution">
    <text evidence="2">The sequence shown here is derived from an EMBL/GenBank/DDBJ whole genome shotgun (WGS) entry which is preliminary data.</text>
</comment>
<keyword evidence="1" id="KW-0472">Membrane</keyword>
<name>A0ABU8YQX9_9CYAN</name>